<evidence type="ECO:0000313" key="15">
    <source>
        <dbReference type="EMBL" id="KAI1859147.1"/>
    </source>
</evidence>
<evidence type="ECO:0000256" key="8">
    <source>
        <dbReference type="ARBA" id="ARBA00022741"/>
    </source>
</evidence>
<dbReference type="Gene3D" id="3.50.4.10">
    <property type="entry name" value="Hepatocyte Growth Factor"/>
    <property type="match status" value="1"/>
</dbReference>
<evidence type="ECO:0000256" key="2">
    <source>
        <dbReference type="ARBA" id="ARBA00004922"/>
    </source>
</evidence>
<reference evidence="15" key="1">
    <citation type="submission" date="2021-03" db="EMBL/GenBank/DDBJ databases">
        <title>Revisited historic fungal species revealed as producer of novel bioactive compounds through whole genome sequencing and comparative genomics.</title>
        <authorList>
            <person name="Vignolle G.A."/>
            <person name="Hochenegger N."/>
            <person name="Mach R.L."/>
            <person name="Mach-Aigner A.R."/>
            <person name="Javad Rahimi M."/>
            <person name="Salim K.A."/>
            <person name="Chan C.M."/>
            <person name="Lim L.B.L."/>
            <person name="Cai F."/>
            <person name="Druzhinina I.S."/>
            <person name="U'Ren J.M."/>
            <person name="Derntl C."/>
        </authorList>
    </citation>
    <scope>NUCLEOTIDE SEQUENCE</scope>
    <source>
        <strain evidence="15">TUCIM 5799</strain>
    </source>
</reference>
<keyword evidence="8" id="KW-0547">Nucleotide-binding</keyword>
<dbReference type="InterPro" id="IPR003609">
    <property type="entry name" value="Pan_app"/>
</dbReference>
<feature type="domain" description="Fringe-like glycosyltransferase" evidence="14">
    <location>
        <begin position="206"/>
        <end position="304"/>
    </location>
</feature>
<feature type="transmembrane region" description="Helical" evidence="12">
    <location>
        <begin position="12"/>
        <end position="27"/>
    </location>
</feature>
<dbReference type="PANTHER" id="PTHR23033">
    <property type="entry name" value="BETA1,3-GALACTOSYLTRANSFERASE"/>
    <property type="match status" value="1"/>
</dbReference>
<evidence type="ECO:0000256" key="3">
    <source>
        <dbReference type="ARBA" id="ARBA00006462"/>
    </source>
</evidence>
<evidence type="ECO:0000256" key="9">
    <source>
        <dbReference type="ARBA" id="ARBA00022968"/>
    </source>
</evidence>
<evidence type="ECO:0000256" key="4">
    <source>
        <dbReference type="ARBA" id="ARBA00012557"/>
    </source>
</evidence>
<dbReference type="Pfam" id="PF00024">
    <property type="entry name" value="PAN_1"/>
    <property type="match status" value="1"/>
</dbReference>
<keyword evidence="11 12" id="KW-0472">Membrane</keyword>
<sequence length="479" mass="55292">MGARFQWFRQRHVATAIFMIIILFYFIDHRETYGGSIQHLPSKQSNVDTQLGNTLVEDIRFDNTHIEDVPDENIDVSCDITSGLQDIFLVLRTGANEALERLPAHFNTTLRCLSSNDYGIWSDFEEDIGGYHVMNALDELAPEIVESNPDFAYYRRLQEGGRGSFTVEELEEWANAANGPAGRDSPGWKLDKWKFLPMVDKVYRQRHDAKWYVFMEGDTYINWTNFLHWLSKIDPSKPYYIGKEVQIGDDIFAYGGAGFVISQPAMKALVEYRATKPGVYEELTANHWAGDCILGIAMKDAGVELSWQRPNFFGESPFAMDYSATMRSSEHYAWCYYVSTYHHMTSSDIDEVFRFEKMWKEENSTFPRHRDVFHALMLPKLGYKVENWDNDSSDDEGPMETFEECQSHCSEMSDCLQFVFYEHERLCKTSSTIKTGHRRHESDADVKLAVSGWMMDRVESFIGALDAKCPNDVESWILP</sequence>
<dbReference type="GO" id="GO:0000166">
    <property type="term" value="F:nucleotide binding"/>
    <property type="evidence" value="ECO:0007669"/>
    <property type="project" value="UniProtKB-KW"/>
</dbReference>
<evidence type="ECO:0000259" key="14">
    <source>
        <dbReference type="Pfam" id="PF02434"/>
    </source>
</evidence>
<comment type="similarity">
    <text evidence="3">Belongs to the glycosyltransferase 31 family. Beta3-Gal-T subfamily.</text>
</comment>
<feature type="domain" description="Apple" evidence="13">
    <location>
        <begin position="399"/>
        <end position="432"/>
    </location>
</feature>
<dbReference type="Proteomes" id="UP000829685">
    <property type="component" value="Unassembled WGS sequence"/>
</dbReference>
<gene>
    <name evidence="15" type="ORF">JX265_010624</name>
</gene>
<evidence type="ECO:0000256" key="1">
    <source>
        <dbReference type="ARBA" id="ARBA00004606"/>
    </source>
</evidence>
<comment type="pathway">
    <text evidence="2">Protein modification; protein glycosylation.</text>
</comment>
<dbReference type="EC" id="2.4.1.122" evidence="4"/>
<dbReference type="GO" id="GO:0016020">
    <property type="term" value="C:membrane"/>
    <property type="evidence" value="ECO:0007669"/>
    <property type="project" value="UniProtKB-SubCell"/>
</dbReference>
<evidence type="ECO:0000256" key="6">
    <source>
        <dbReference type="ARBA" id="ARBA00022679"/>
    </source>
</evidence>
<evidence type="ECO:0000259" key="13">
    <source>
        <dbReference type="Pfam" id="PF00024"/>
    </source>
</evidence>
<dbReference type="InterPro" id="IPR026050">
    <property type="entry name" value="C1GALT1/C1GALT1_chp1"/>
</dbReference>
<accession>A0A9P9WEA1</accession>
<proteinExistence type="inferred from homology"/>
<dbReference type="Pfam" id="PF02434">
    <property type="entry name" value="Fringe"/>
    <property type="match status" value="1"/>
</dbReference>
<dbReference type="AlphaFoldDB" id="A0A9P9WEA1"/>
<dbReference type="EMBL" id="JAFIMR010000035">
    <property type="protein sequence ID" value="KAI1859147.1"/>
    <property type="molecule type" value="Genomic_DNA"/>
</dbReference>
<comment type="caution">
    <text evidence="15">The sequence shown here is derived from an EMBL/GenBank/DDBJ whole genome shotgun (WGS) entry which is preliminary data.</text>
</comment>
<comment type="subcellular location">
    <subcellularLocation>
        <location evidence="1">Membrane</location>
        <topology evidence="1">Single-pass type II membrane protein</topology>
    </subcellularLocation>
</comment>
<dbReference type="PANTHER" id="PTHR23033:SF47">
    <property type="entry name" value="APPLE DOMAIN-CONTAINING PROTEIN-RELATED"/>
    <property type="match status" value="1"/>
</dbReference>
<evidence type="ECO:0000256" key="7">
    <source>
        <dbReference type="ARBA" id="ARBA00022692"/>
    </source>
</evidence>
<keyword evidence="5" id="KW-0328">Glycosyltransferase</keyword>
<keyword evidence="9" id="KW-0735">Signal-anchor</keyword>
<dbReference type="GO" id="GO:0016263">
    <property type="term" value="F:glycoprotein-N-acetylgalactosamine 3-beta-galactosyltransferase activity"/>
    <property type="evidence" value="ECO:0007669"/>
    <property type="project" value="UniProtKB-EC"/>
</dbReference>
<keyword evidence="6" id="KW-0808">Transferase</keyword>
<dbReference type="Gene3D" id="3.90.550.50">
    <property type="match status" value="1"/>
</dbReference>
<keyword evidence="10 12" id="KW-1133">Transmembrane helix</keyword>
<protein>
    <recommendedName>
        <fullName evidence="4">N-acetylgalactosaminide beta-1,3-galactosyltransferase</fullName>
        <ecNumber evidence="4">2.4.1.122</ecNumber>
    </recommendedName>
</protein>
<evidence type="ECO:0000256" key="5">
    <source>
        <dbReference type="ARBA" id="ARBA00022676"/>
    </source>
</evidence>
<keyword evidence="7 12" id="KW-0812">Transmembrane</keyword>
<evidence type="ECO:0000256" key="12">
    <source>
        <dbReference type="SAM" id="Phobius"/>
    </source>
</evidence>
<evidence type="ECO:0000256" key="10">
    <source>
        <dbReference type="ARBA" id="ARBA00022989"/>
    </source>
</evidence>
<evidence type="ECO:0000256" key="11">
    <source>
        <dbReference type="ARBA" id="ARBA00023136"/>
    </source>
</evidence>
<name>A0A9P9WEA1_9PEZI</name>
<organism evidence="15 16">
    <name type="scientific">Neoarthrinium moseri</name>
    <dbReference type="NCBI Taxonomy" id="1658444"/>
    <lineage>
        <taxon>Eukaryota</taxon>
        <taxon>Fungi</taxon>
        <taxon>Dikarya</taxon>
        <taxon>Ascomycota</taxon>
        <taxon>Pezizomycotina</taxon>
        <taxon>Sordariomycetes</taxon>
        <taxon>Xylariomycetidae</taxon>
        <taxon>Amphisphaeriales</taxon>
        <taxon>Apiosporaceae</taxon>
        <taxon>Neoarthrinium</taxon>
    </lineage>
</organism>
<dbReference type="InterPro" id="IPR003378">
    <property type="entry name" value="Fringe-like_glycosylTrfase"/>
</dbReference>
<evidence type="ECO:0000313" key="16">
    <source>
        <dbReference type="Proteomes" id="UP000829685"/>
    </source>
</evidence>
<keyword evidence="16" id="KW-1185">Reference proteome</keyword>